<feature type="domain" description="4Fe-4S ferredoxin-type" evidence="10">
    <location>
        <begin position="251"/>
        <end position="280"/>
    </location>
</feature>
<accession>A0A011QSH5</accession>
<dbReference type="NCBIfam" id="TIGR02163">
    <property type="entry name" value="napH"/>
    <property type="match status" value="1"/>
</dbReference>
<gene>
    <name evidence="11" type="primary">yccM_2</name>
    <name evidence="11" type="ORF">AW10_00990</name>
</gene>
<reference evidence="11 12" key="1">
    <citation type="submission" date="2014-02" db="EMBL/GenBank/DDBJ databases">
        <title>Expanding our view of genomic diversity in Candidatus Accumulibacter clades.</title>
        <authorList>
            <person name="Skennerton C.T."/>
            <person name="Barr J.J."/>
            <person name="Slater F.R."/>
            <person name="Bond P.L."/>
            <person name="Tyson G.W."/>
        </authorList>
    </citation>
    <scope>NUCLEOTIDE SEQUENCE [LARGE SCALE GENOMIC DNA]</scope>
    <source>
        <strain evidence="12">BA-92</strain>
    </source>
</reference>
<dbReference type="PROSITE" id="PS00198">
    <property type="entry name" value="4FE4S_FER_1"/>
    <property type="match status" value="1"/>
</dbReference>
<dbReference type="InterPro" id="IPR011886">
    <property type="entry name" value="NapH_MauN"/>
</dbReference>
<feature type="transmembrane region" description="Helical" evidence="9">
    <location>
        <begin position="167"/>
        <end position="189"/>
    </location>
</feature>
<evidence type="ECO:0000256" key="2">
    <source>
        <dbReference type="ARBA" id="ARBA00022485"/>
    </source>
</evidence>
<dbReference type="PATRIC" id="fig|1454003.3.peg.1023"/>
<evidence type="ECO:0000256" key="8">
    <source>
        <dbReference type="SAM" id="MobiDB-lite"/>
    </source>
</evidence>
<sequence>MNNKRPGADALASKGWIAAHRWLLARRLCQLALMALFLLGPLAAVWIVKGNLAYSLTLDTLPLTDPYVLLQSLLAGNWPERLALIGVVIVVAFYFLVGGRVYCAWVCPINPLTDLASWLRRRLGIKGSAHVARSSRYWILAMTLLLAALTGSIAWELVNPVSMLHRGLIFGLGAAWMVVLAVFLFDLFVMSRGWCGHLCPVGAFYSLLAKGSPLRVTASKRAACNDCMDCFEVCPEPQVIRPALKGAGKGVGPVILASNCTNCGRCIDVCSKDVFTFGLRFDNPPENGTQNTPHAANSSHRSTR</sequence>
<dbReference type="InterPro" id="IPR017900">
    <property type="entry name" value="4Fe4S_Fe_S_CS"/>
</dbReference>
<organism evidence="11 12">
    <name type="scientific">Candidatus Accumulibacter appositus</name>
    <dbReference type="NCBI Taxonomy" id="1454003"/>
    <lineage>
        <taxon>Bacteria</taxon>
        <taxon>Pseudomonadati</taxon>
        <taxon>Pseudomonadota</taxon>
        <taxon>Betaproteobacteria</taxon>
        <taxon>Candidatus Accumulibacter</taxon>
    </lineage>
</organism>
<protein>
    <submittedName>
        <fullName evidence="11">Putative electron transport protein YccM</fullName>
    </submittedName>
</protein>
<dbReference type="InterPro" id="IPR017896">
    <property type="entry name" value="4Fe4S_Fe-S-bd"/>
</dbReference>
<keyword evidence="6" id="KW-0408">Iron</keyword>
<dbReference type="Pfam" id="PF12838">
    <property type="entry name" value="Fer4_7"/>
    <property type="match status" value="1"/>
</dbReference>
<dbReference type="GO" id="GO:0046872">
    <property type="term" value="F:metal ion binding"/>
    <property type="evidence" value="ECO:0007669"/>
    <property type="project" value="UniProtKB-KW"/>
</dbReference>
<keyword evidence="3" id="KW-0479">Metal-binding</keyword>
<evidence type="ECO:0000256" key="7">
    <source>
        <dbReference type="ARBA" id="ARBA00023014"/>
    </source>
</evidence>
<evidence type="ECO:0000313" key="11">
    <source>
        <dbReference type="EMBL" id="EXI81804.1"/>
    </source>
</evidence>
<keyword evidence="1" id="KW-0813">Transport</keyword>
<feature type="domain" description="4Fe-4S ferredoxin-type" evidence="10">
    <location>
        <begin position="214"/>
        <end position="245"/>
    </location>
</feature>
<dbReference type="InterPro" id="IPR051684">
    <property type="entry name" value="Electron_Trans/Redox"/>
</dbReference>
<feature type="transmembrane region" description="Helical" evidence="9">
    <location>
        <begin position="28"/>
        <end position="48"/>
    </location>
</feature>
<evidence type="ECO:0000256" key="3">
    <source>
        <dbReference type="ARBA" id="ARBA00022723"/>
    </source>
</evidence>
<dbReference type="NCBIfam" id="NF007013">
    <property type="entry name" value="PRK09477.1"/>
    <property type="match status" value="1"/>
</dbReference>
<dbReference type="STRING" id="1454003.AW10_00990"/>
<evidence type="ECO:0000256" key="4">
    <source>
        <dbReference type="ARBA" id="ARBA00022737"/>
    </source>
</evidence>
<proteinExistence type="predicted"/>
<dbReference type="SUPFAM" id="SSF54862">
    <property type="entry name" value="4Fe-4S ferredoxins"/>
    <property type="match status" value="1"/>
</dbReference>
<keyword evidence="9" id="KW-0812">Transmembrane</keyword>
<feature type="transmembrane region" description="Helical" evidence="9">
    <location>
        <begin position="82"/>
        <end position="103"/>
    </location>
</feature>
<evidence type="ECO:0000256" key="9">
    <source>
        <dbReference type="SAM" id="Phobius"/>
    </source>
</evidence>
<evidence type="ECO:0000256" key="5">
    <source>
        <dbReference type="ARBA" id="ARBA00022982"/>
    </source>
</evidence>
<evidence type="ECO:0000259" key="10">
    <source>
        <dbReference type="PROSITE" id="PS51379"/>
    </source>
</evidence>
<dbReference type="PROSITE" id="PS51379">
    <property type="entry name" value="4FE4S_FER_2"/>
    <property type="match status" value="2"/>
</dbReference>
<dbReference type="GO" id="GO:0051539">
    <property type="term" value="F:4 iron, 4 sulfur cluster binding"/>
    <property type="evidence" value="ECO:0007669"/>
    <property type="project" value="UniProtKB-KW"/>
</dbReference>
<keyword evidence="5" id="KW-0249">Electron transport</keyword>
<dbReference type="GO" id="GO:0005886">
    <property type="term" value="C:plasma membrane"/>
    <property type="evidence" value="ECO:0007669"/>
    <property type="project" value="TreeGrafter"/>
</dbReference>
<dbReference type="EMBL" id="JEMX01000018">
    <property type="protein sequence ID" value="EXI81804.1"/>
    <property type="molecule type" value="Genomic_DNA"/>
</dbReference>
<feature type="compositionally biased region" description="Polar residues" evidence="8">
    <location>
        <begin position="286"/>
        <end position="304"/>
    </location>
</feature>
<name>A0A011QSH5_9PROT</name>
<keyword evidence="4" id="KW-0677">Repeat</keyword>
<evidence type="ECO:0000313" key="12">
    <source>
        <dbReference type="Proteomes" id="UP000021816"/>
    </source>
</evidence>
<dbReference type="PANTHER" id="PTHR30176">
    <property type="entry name" value="FERREDOXIN-TYPE PROTEIN NAPH"/>
    <property type="match status" value="1"/>
</dbReference>
<dbReference type="PANTHER" id="PTHR30176:SF3">
    <property type="entry name" value="FERREDOXIN-TYPE PROTEIN NAPH"/>
    <property type="match status" value="1"/>
</dbReference>
<feature type="region of interest" description="Disordered" evidence="8">
    <location>
        <begin position="285"/>
        <end position="304"/>
    </location>
</feature>
<keyword evidence="9" id="KW-0472">Membrane</keyword>
<dbReference type="Gene3D" id="3.30.70.20">
    <property type="match status" value="1"/>
</dbReference>
<keyword evidence="9" id="KW-1133">Transmembrane helix</keyword>
<dbReference type="Proteomes" id="UP000021816">
    <property type="component" value="Unassembled WGS sequence"/>
</dbReference>
<dbReference type="AlphaFoldDB" id="A0A011QSH5"/>
<comment type="caution">
    <text evidence="11">The sequence shown here is derived from an EMBL/GenBank/DDBJ whole genome shotgun (WGS) entry which is preliminary data.</text>
</comment>
<keyword evidence="7" id="KW-0411">Iron-sulfur</keyword>
<dbReference type="Pfam" id="PF12801">
    <property type="entry name" value="Fer4_5"/>
    <property type="match status" value="2"/>
</dbReference>
<evidence type="ECO:0000256" key="1">
    <source>
        <dbReference type="ARBA" id="ARBA00022448"/>
    </source>
</evidence>
<feature type="transmembrane region" description="Helical" evidence="9">
    <location>
        <begin position="137"/>
        <end position="155"/>
    </location>
</feature>
<keyword evidence="2" id="KW-0004">4Fe-4S</keyword>
<evidence type="ECO:0000256" key="6">
    <source>
        <dbReference type="ARBA" id="ARBA00023004"/>
    </source>
</evidence>